<evidence type="ECO:0000313" key="6">
    <source>
        <dbReference type="EMBL" id="EMH75367.1"/>
    </source>
</evidence>
<accession>M3UVB1</accession>
<dbReference type="PROSITE" id="PS52016">
    <property type="entry name" value="TONB_DEPENDENT_REC_3"/>
    <property type="match status" value="1"/>
</dbReference>
<dbReference type="Proteomes" id="UP000030781">
    <property type="component" value="Unassembled WGS sequence"/>
</dbReference>
<organism evidence="6 7">
    <name type="scientific">Entamoeba histolytica HM-1:IMSS-B</name>
    <dbReference type="NCBI Taxonomy" id="885319"/>
    <lineage>
        <taxon>Eukaryota</taxon>
        <taxon>Amoebozoa</taxon>
        <taxon>Evosea</taxon>
        <taxon>Archamoebae</taxon>
        <taxon>Mastigamoebida</taxon>
        <taxon>Entamoebidae</taxon>
        <taxon>Entamoeba</taxon>
    </lineage>
</organism>
<keyword evidence="2" id="KW-0813">Transport</keyword>
<evidence type="ECO:0000256" key="5">
    <source>
        <dbReference type="ARBA" id="ARBA00023237"/>
    </source>
</evidence>
<proteinExistence type="predicted"/>
<name>M3UVB1_ENTH1</name>
<evidence type="ECO:0000256" key="4">
    <source>
        <dbReference type="ARBA" id="ARBA00023136"/>
    </source>
</evidence>
<evidence type="ECO:0000313" key="7">
    <source>
        <dbReference type="Proteomes" id="UP000030781"/>
    </source>
</evidence>
<evidence type="ECO:0000256" key="1">
    <source>
        <dbReference type="ARBA" id="ARBA00004571"/>
    </source>
</evidence>
<dbReference type="SUPFAM" id="SSF56935">
    <property type="entry name" value="Porins"/>
    <property type="match status" value="1"/>
</dbReference>
<dbReference type="Gene3D" id="2.40.170.20">
    <property type="entry name" value="TonB-dependent receptor, beta-barrel domain"/>
    <property type="match status" value="1"/>
</dbReference>
<dbReference type="InterPro" id="IPR010917">
    <property type="entry name" value="TonB_rcpt_CS"/>
</dbReference>
<dbReference type="PROSITE" id="PS01156">
    <property type="entry name" value="TONB_DEPENDENT_REC_2"/>
    <property type="match status" value="1"/>
</dbReference>
<dbReference type="AlphaFoldDB" id="M3UVB1"/>
<gene>
    <name evidence="6" type="ORF">EHI8A_227250</name>
</gene>
<dbReference type="VEuPathDB" id="AmoebaDB:EHI8A_227250"/>
<reference evidence="6 7" key="1">
    <citation type="submission" date="2013-01" db="EMBL/GenBank/DDBJ databases">
        <authorList>
            <person name="Hannick L."/>
            <person name="Zafar N."/>
            <person name="Lorenzi H."/>
            <person name="Ali I.A."/>
            <person name="Petri W.P."/>
            <person name="Caler E."/>
        </authorList>
    </citation>
    <scope>NUCLEOTIDE SEQUENCE [LARGE SCALE GENOMIC DNA]</scope>
    <source>
        <strain evidence="7">HM3:IMSS-B</strain>
    </source>
</reference>
<evidence type="ECO:0000256" key="2">
    <source>
        <dbReference type="ARBA" id="ARBA00022448"/>
    </source>
</evidence>
<protein>
    <submittedName>
        <fullName evidence="6">Uncharacterized protein</fullName>
    </submittedName>
</protein>
<dbReference type="EMBL" id="KB610664">
    <property type="protein sequence ID" value="EMH75367.1"/>
    <property type="molecule type" value="Genomic_DNA"/>
</dbReference>
<dbReference type="InterPro" id="IPR039426">
    <property type="entry name" value="TonB-dep_rcpt-like"/>
</dbReference>
<dbReference type="InterPro" id="IPR036942">
    <property type="entry name" value="Beta-barrel_TonB_sf"/>
</dbReference>
<keyword evidence="3" id="KW-0812">Transmembrane</keyword>
<sequence>MLAANFGYDDGRYYGTFGGKYSSKLYGDLTNDESVSGATVFNLGAGVYLPTDKRFLKDATLRLNVDNLFDKKYLDDVDSVQTNAVAYQGYAGSSPTYNVAMERTVTLSLEGHF</sequence>
<keyword evidence="5" id="KW-0998">Cell outer membrane</keyword>
<comment type="subcellular location">
    <subcellularLocation>
        <location evidence="1">Cell outer membrane</location>
        <topology evidence="1">Multi-pass membrane protein</topology>
    </subcellularLocation>
</comment>
<keyword evidence="4" id="KW-0472">Membrane</keyword>
<evidence type="ECO:0000256" key="3">
    <source>
        <dbReference type="ARBA" id="ARBA00022692"/>
    </source>
</evidence>